<evidence type="ECO:0000313" key="3">
    <source>
        <dbReference type="Proteomes" id="UP001595075"/>
    </source>
</evidence>
<proteinExistence type="predicted"/>
<reference evidence="2 3" key="1">
    <citation type="journal article" date="2024" name="Commun. Biol.">
        <title>Comparative genomic analysis of thermophilic fungi reveals convergent evolutionary adaptations and gene losses.</title>
        <authorList>
            <person name="Steindorff A.S."/>
            <person name="Aguilar-Pontes M.V."/>
            <person name="Robinson A.J."/>
            <person name="Andreopoulos B."/>
            <person name="LaButti K."/>
            <person name="Kuo A."/>
            <person name="Mondo S."/>
            <person name="Riley R."/>
            <person name="Otillar R."/>
            <person name="Haridas S."/>
            <person name="Lipzen A."/>
            <person name="Grimwood J."/>
            <person name="Schmutz J."/>
            <person name="Clum A."/>
            <person name="Reid I.D."/>
            <person name="Moisan M.C."/>
            <person name="Butler G."/>
            <person name="Nguyen T.T.M."/>
            <person name="Dewar K."/>
            <person name="Conant G."/>
            <person name="Drula E."/>
            <person name="Henrissat B."/>
            <person name="Hansel C."/>
            <person name="Singer S."/>
            <person name="Hutchinson M.I."/>
            <person name="de Vries R.P."/>
            <person name="Natvig D.O."/>
            <person name="Powell A.J."/>
            <person name="Tsang A."/>
            <person name="Grigoriev I.V."/>
        </authorList>
    </citation>
    <scope>NUCLEOTIDE SEQUENCE [LARGE SCALE GENOMIC DNA]</scope>
    <source>
        <strain evidence="2 3">CBS 494.80</strain>
    </source>
</reference>
<dbReference type="EMBL" id="JAZHXI010000001">
    <property type="protein sequence ID" value="KAL2075277.1"/>
    <property type="molecule type" value="Genomic_DNA"/>
</dbReference>
<organism evidence="2 3">
    <name type="scientific">Oculimacula yallundae</name>
    <dbReference type="NCBI Taxonomy" id="86028"/>
    <lineage>
        <taxon>Eukaryota</taxon>
        <taxon>Fungi</taxon>
        <taxon>Dikarya</taxon>
        <taxon>Ascomycota</taxon>
        <taxon>Pezizomycotina</taxon>
        <taxon>Leotiomycetes</taxon>
        <taxon>Helotiales</taxon>
        <taxon>Ploettnerulaceae</taxon>
        <taxon>Oculimacula</taxon>
    </lineage>
</organism>
<gene>
    <name evidence="2" type="ORF">VTL71DRAFT_220</name>
</gene>
<dbReference type="Proteomes" id="UP001595075">
    <property type="component" value="Unassembled WGS sequence"/>
</dbReference>
<feature type="region of interest" description="Disordered" evidence="1">
    <location>
        <begin position="374"/>
        <end position="454"/>
    </location>
</feature>
<name>A0ABR4CZI2_9HELO</name>
<accession>A0ABR4CZI2</accession>
<feature type="region of interest" description="Disordered" evidence="1">
    <location>
        <begin position="1"/>
        <end position="25"/>
    </location>
</feature>
<keyword evidence="3" id="KW-1185">Reference proteome</keyword>
<feature type="compositionally biased region" description="Acidic residues" evidence="1">
    <location>
        <begin position="383"/>
        <end position="454"/>
    </location>
</feature>
<evidence type="ECO:0000256" key="1">
    <source>
        <dbReference type="SAM" id="MobiDB-lite"/>
    </source>
</evidence>
<evidence type="ECO:0000313" key="2">
    <source>
        <dbReference type="EMBL" id="KAL2075277.1"/>
    </source>
</evidence>
<protein>
    <submittedName>
        <fullName evidence="2">Uncharacterized protein</fullName>
    </submittedName>
</protein>
<sequence length="454" mass="52357">MTDFAPNEMPNTEADEALDVETSDSIRSSQVEERFRLLRELQNEVRHEKTRCCNCTTIEQFSTDENDMFFCDKCGHDRCDTCHEYDSDNHSILSEFDEFSEYPEQYRIDDDEADESLALLEKGNLPISSILEDGFNHLNIVLEAFDNHEIAARARARAKSSSNEMKFEIAFEALKPDERTIRAVWSHSKKLWTYRCSNPPNKMPFILQAFYRVLRLRALRVLFKTAPHLGHDAYPWFRYDSDSLYLEYKRCGSRDYDEREYVDAIRSAALSLRDHVAAGLPPVAHLQITWCQNQDSCTEILDFFRHIGGIESIDLKAHDHYKGAYQNGQTNMPNELQYDPSDMQKMVNRGELHGYPFVVRLFKCDGEEIVYGVRPLQGRGDGDSDENDDDEEESENEVDSEVEEEEEESEVGDEEEELEEESEVESIAASDDEASDEEVNSEDGEDELASDIEI</sequence>
<comment type="caution">
    <text evidence="2">The sequence shown here is derived from an EMBL/GenBank/DDBJ whole genome shotgun (WGS) entry which is preliminary data.</text>
</comment>
<feature type="compositionally biased region" description="Acidic residues" evidence="1">
    <location>
        <begin position="13"/>
        <end position="22"/>
    </location>
</feature>